<dbReference type="EMBL" id="KZ772688">
    <property type="protein sequence ID" value="PTQ45147.1"/>
    <property type="molecule type" value="Genomic_DNA"/>
</dbReference>
<dbReference type="Proteomes" id="UP000244005">
    <property type="component" value="Unassembled WGS sequence"/>
</dbReference>
<evidence type="ECO:0000313" key="5">
    <source>
        <dbReference type="EMBL" id="PTQ45147.1"/>
    </source>
</evidence>
<dbReference type="InterPro" id="IPR044861">
    <property type="entry name" value="IPNS-like_FE2OG_OXY"/>
</dbReference>
<dbReference type="AlphaFoldDB" id="A0A2R6XGA9"/>
<dbReference type="InterPro" id="IPR027443">
    <property type="entry name" value="IPNS-like_sf"/>
</dbReference>
<evidence type="ECO:0008006" key="7">
    <source>
        <dbReference type="Google" id="ProtNLM"/>
    </source>
</evidence>
<dbReference type="Pfam" id="PF03171">
    <property type="entry name" value="2OG-FeII_Oxy"/>
    <property type="match status" value="1"/>
</dbReference>
<name>A0A2R6XGA9_MARPO</name>
<keyword evidence="2" id="KW-0408">Iron</keyword>
<keyword evidence="6" id="KW-1185">Reference proteome</keyword>
<accession>A0A2R6XGA9</accession>
<dbReference type="InterPro" id="IPR026992">
    <property type="entry name" value="DIOX_N"/>
</dbReference>
<evidence type="ECO:0000313" key="6">
    <source>
        <dbReference type="Proteomes" id="UP000244005"/>
    </source>
</evidence>
<dbReference type="OrthoDB" id="627829at2759"/>
<evidence type="ECO:0000256" key="2">
    <source>
        <dbReference type="ARBA" id="ARBA00023004"/>
    </source>
</evidence>
<sequence length="355" mass="39553">MFPLEIEGSLSRAVLAKLSLNSMAYNRYDGVLRSRSKSKPGSRRANSKFIVRDDGDECNYAAVIRRMLHELEQVAVIELHCINLDTLFKSRMFSLVREACRDDGVFFVTGHGMPPSLLDDMQRMASIFFSLPRDAREQCLASVVSAHHTRYDEDGNATEESFRIDNEPSELSDIDWPTEPAVFSKVMARYLVEHEHLAGRIMQLVSISLGLSDSAIISACFEPFFSMTIHHHTQYADANTGQGVQNGSKHSGVVTITLPDDKGGLQIWNEGRWKTIRPCKGAVLISVGDQLEILTEGICKSNMHRVVPSKGSGQIFIDVHYCTSPDSLMDQERIAPGPSHILENNTAQPSQRVES</sequence>
<dbReference type="InterPro" id="IPR050295">
    <property type="entry name" value="Plant_2OG-oxidoreductases"/>
</dbReference>
<feature type="domain" description="Non-haem dioxygenase N-terminal" evidence="4">
    <location>
        <begin position="87"/>
        <end position="161"/>
    </location>
</feature>
<protein>
    <recommendedName>
        <fullName evidence="7">Fe2OG dioxygenase domain-containing protein</fullName>
    </recommendedName>
</protein>
<evidence type="ECO:0000259" key="3">
    <source>
        <dbReference type="Pfam" id="PF03171"/>
    </source>
</evidence>
<evidence type="ECO:0000259" key="4">
    <source>
        <dbReference type="Pfam" id="PF14226"/>
    </source>
</evidence>
<dbReference type="SUPFAM" id="SSF51197">
    <property type="entry name" value="Clavaminate synthase-like"/>
    <property type="match status" value="1"/>
</dbReference>
<reference evidence="6" key="1">
    <citation type="journal article" date="2017" name="Cell">
        <title>Insights into land plant evolution garnered from the Marchantia polymorpha genome.</title>
        <authorList>
            <person name="Bowman J.L."/>
            <person name="Kohchi T."/>
            <person name="Yamato K.T."/>
            <person name="Jenkins J."/>
            <person name="Shu S."/>
            <person name="Ishizaki K."/>
            <person name="Yamaoka S."/>
            <person name="Nishihama R."/>
            <person name="Nakamura Y."/>
            <person name="Berger F."/>
            <person name="Adam C."/>
            <person name="Aki S.S."/>
            <person name="Althoff F."/>
            <person name="Araki T."/>
            <person name="Arteaga-Vazquez M.A."/>
            <person name="Balasubrmanian S."/>
            <person name="Barry K."/>
            <person name="Bauer D."/>
            <person name="Boehm C.R."/>
            <person name="Briginshaw L."/>
            <person name="Caballero-Perez J."/>
            <person name="Catarino B."/>
            <person name="Chen F."/>
            <person name="Chiyoda S."/>
            <person name="Chovatia M."/>
            <person name="Davies K.M."/>
            <person name="Delmans M."/>
            <person name="Demura T."/>
            <person name="Dierschke T."/>
            <person name="Dolan L."/>
            <person name="Dorantes-Acosta A.E."/>
            <person name="Eklund D.M."/>
            <person name="Florent S.N."/>
            <person name="Flores-Sandoval E."/>
            <person name="Fujiyama A."/>
            <person name="Fukuzawa H."/>
            <person name="Galik B."/>
            <person name="Grimanelli D."/>
            <person name="Grimwood J."/>
            <person name="Grossniklaus U."/>
            <person name="Hamada T."/>
            <person name="Haseloff J."/>
            <person name="Hetherington A.J."/>
            <person name="Higo A."/>
            <person name="Hirakawa Y."/>
            <person name="Hundley H.N."/>
            <person name="Ikeda Y."/>
            <person name="Inoue K."/>
            <person name="Inoue S.I."/>
            <person name="Ishida S."/>
            <person name="Jia Q."/>
            <person name="Kakita M."/>
            <person name="Kanazawa T."/>
            <person name="Kawai Y."/>
            <person name="Kawashima T."/>
            <person name="Kennedy M."/>
            <person name="Kinose K."/>
            <person name="Kinoshita T."/>
            <person name="Kohara Y."/>
            <person name="Koide E."/>
            <person name="Komatsu K."/>
            <person name="Kopischke S."/>
            <person name="Kubo M."/>
            <person name="Kyozuka J."/>
            <person name="Lagercrantz U."/>
            <person name="Lin S.S."/>
            <person name="Lindquist E."/>
            <person name="Lipzen A.M."/>
            <person name="Lu C.W."/>
            <person name="De Luna E."/>
            <person name="Martienssen R.A."/>
            <person name="Minamino N."/>
            <person name="Mizutani M."/>
            <person name="Mizutani M."/>
            <person name="Mochizuki N."/>
            <person name="Monte I."/>
            <person name="Mosher R."/>
            <person name="Nagasaki H."/>
            <person name="Nakagami H."/>
            <person name="Naramoto S."/>
            <person name="Nishitani K."/>
            <person name="Ohtani M."/>
            <person name="Okamoto T."/>
            <person name="Okumura M."/>
            <person name="Phillips J."/>
            <person name="Pollak B."/>
            <person name="Reinders A."/>
            <person name="Rovekamp M."/>
            <person name="Sano R."/>
            <person name="Sawa S."/>
            <person name="Schmid M.W."/>
            <person name="Shirakawa M."/>
            <person name="Solano R."/>
            <person name="Spunde A."/>
            <person name="Suetsugu N."/>
            <person name="Sugano S."/>
            <person name="Sugiyama A."/>
            <person name="Sun R."/>
            <person name="Suzuki Y."/>
            <person name="Takenaka M."/>
            <person name="Takezawa D."/>
            <person name="Tomogane H."/>
            <person name="Tsuzuki M."/>
            <person name="Ueda T."/>
            <person name="Umeda M."/>
            <person name="Ward J.M."/>
            <person name="Watanabe Y."/>
            <person name="Yazaki K."/>
            <person name="Yokoyama R."/>
            <person name="Yoshitake Y."/>
            <person name="Yotsui I."/>
            <person name="Zachgo S."/>
            <person name="Schmutz J."/>
        </authorList>
    </citation>
    <scope>NUCLEOTIDE SEQUENCE [LARGE SCALE GENOMIC DNA]</scope>
    <source>
        <strain evidence="6">Tak-1</strain>
    </source>
</reference>
<gene>
    <name evidence="5" type="ORF">MARPO_0016s0187</name>
</gene>
<evidence type="ECO:0000256" key="1">
    <source>
        <dbReference type="ARBA" id="ARBA00022723"/>
    </source>
</evidence>
<dbReference type="PANTHER" id="PTHR47991">
    <property type="entry name" value="OXOGLUTARATE/IRON-DEPENDENT DIOXYGENASE"/>
    <property type="match status" value="1"/>
</dbReference>
<feature type="domain" description="Isopenicillin N synthase-like Fe(2+) 2OG dioxygenase" evidence="3">
    <location>
        <begin position="249"/>
        <end position="311"/>
    </location>
</feature>
<dbReference type="Gene3D" id="2.60.120.330">
    <property type="entry name" value="B-lactam Antibiotic, Isopenicillin N Synthase, Chain"/>
    <property type="match status" value="1"/>
</dbReference>
<proteinExistence type="predicted"/>
<dbReference type="Gramene" id="Mp6g11480.1">
    <property type="protein sequence ID" value="Mp6g11480.1.cds"/>
    <property type="gene ID" value="Mp6g11480"/>
</dbReference>
<dbReference type="GO" id="GO:0046872">
    <property type="term" value="F:metal ion binding"/>
    <property type="evidence" value="ECO:0007669"/>
    <property type="project" value="UniProtKB-KW"/>
</dbReference>
<dbReference type="Pfam" id="PF14226">
    <property type="entry name" value="DIOX_N"/>
    <property type="match status" value="1"/>
</dbReference>
<keyword evidence="1" id="KW-0479">Metal-binding</keyword>
<organism evidence="5 6">
    <name type="scientific">Marchantia polymorpha</name>
    <name type="common">Common liverwort</name>
    <name type="synonym">Marchantia aquatica</name>
    <dbReference type="NCBI Taxonomy" id="3197"/>
    <lineage>
        <taxon>Eukaryota</taxon>
        <taxon>Viridiplantae</taxon>
        <taxon>Streptophyta</taxon>
        <taxon>Embryophyta</taxon>
        <taxon>Marchantiophyta</taxon>
        <taxon>Marchantiopsida</taxon>
        <taxon>Marchantiidae</taxon>
        <taxon>Marchantiales</taxon>
        <taxon>Marchantiaceae</taxon>
        <taxon>Marchantia</taxon>
    </lineage>
</organism>